<proteinExistence type="predicted"/>
<feature type="region of interest" description="Disordered" evidence="1">
    <location>
        <begin position="44"/>
        <end position="72"/>
    </location>
</feature>
<evidence type="ECO:0000313" key="2">
    <source>
        <dbReference type="EMBL" id="KAK2103737.1"/>
    </source>
</evidence>
<reference evidence="2 3" key="1">
    <citation type="submission" date="2023-05" db="EMBL/GenBank/DDBJ databases">
        <title>B98-5 Cell Line De Novo Hybrid Assembly: An Optical Mapping Approach.</title>
        <authorList>
            <person name="Kananen K."/>
            <person name="Auerbach J.A."/>
            <person name="Kautto E."/>
            <person name="Blachly J.S."/>
        </authorList>
    </citation>
    <scope>NUCLEOTIDE SEQUENCE [LARGE SCALE GENOMIC DNA]</scope>
    <source>
        <strain evidence="2">B95-8</strain>
        <tissue evidence="2">Cell line</tissue>
    </source>
</reference>
<feature type="compositionally biased region" description="Polar residues" evidence="1">
    <location>
        <begin position="52"/>
        <end position="62"/>
    </location>
</feature>
<accession>A0ABQ9V3D2</accession>
<gene>
    <name evidence="2" type="primary">APBA2_3</name>
    <name evidence="2" type="ORF">P7K49_017593</name>
</gene>
<comment type="caution">
    <text evidence="2">The sequence shown here is derived from an EMBL/GenBank/DDBJ whole genome shotgun (WGS) entry which is preliminary data.</text>
</comment>
<keyword evidence="3" id="KW-1185">Reference proteome</keyword>
<organism evidence="2 3">
    <name type="scientific">Saguinus oedipus</name>
    <name type="common">Cotton-top tamarin</name>
    <name type="synonym">Oedipomidas oedipus</name>
    <dbReference type="NCBI Taxonomy" id="9490"/>
    <lineage>
        <taxon>Eukaryota</taxon>
        <taxon>Metazoa</taxon>
        <taxon>Chordata</taxon>
        <taxon>Craniata</taxon>
        <taxon>Vertebrata</taxon>
        <taxon>Euteleostomi</taxon>
        <taxon>Mammalia</taxon>
        <taxon>Eutheria</taxon>
        <taxon>Euarchontoglires</taxon>
        <taxon>Primates</taxon>
        <taxon>Haplorrhini</taxon>
        <taxon>Platyrrhini</taxon>
        <taxon>Cebidae</taxon>
        <taxon>Callitrichinae</taxon>
        <taxon>Saguinus</taxon>
    </lineage>
</organism>
<dbReference type="EMBL" id="JASSZA010000008">
    <property type="protein sequence ID" value="KAK2103737.1"/>
    <property type="molecule type" value="Genomic_DNA"/>
</dbReference>
<sequence length="114" mass="12960">MEWLPLGDDGCMGAHHGPLEEGCVPEGQELAALWPEIFMPEEQKCHYHSPDGDSSSDYLNNTSEEEDYDKGLPEEEGITYYICYCPEGDSHLEGMDYNWEEYLAHGMHPVDTDE</sequence>
<evidence type="ECO:0000313" key="3">
    <source>
        <dbReference type="Proteomes" id="UP001266305"/>
    </source>
</evidence>
<dbReference type="Proteomes" id="UP001266305">
    <property type="component" value="Unassembled WGS sequence"/>
</dbReference>
<evidence type="ECO:0000256" key="1">
    <source>
        <dbReference type="SAM" id="MobiDB-lite"/>
    </source>
</evidence>
<name>A0ABQ9V3D2_SAGOE</name>
<protein>
    <submittedName>
        <fullName evidence="2">Amyloid-beta A4 protein-binding A member 2</fullName>
    </submittedName>
</protein>